<dbReference type="InterPro" id="IPR036942">
    <property type="entry name" value="Beta-barrel_TonB_sf"/>
</dbReference>
<keyword evidence="7 8" id="KW-0998">Cell outer membrane</keyword>
<dbReference type="Proteomes" id="UP001237737">
    <property type="component" value="Unassembled WGS sequence"/>
</dbReference>
<evidence type="ECO:0000256" key="3">
    <source>
        <dbReference type="ARBA" id="ARBA00022452"/>
    </source>
</evidence>
<name>A0ABT9SXU9_9GAMM</name>
<evidence type="ECO:0000256" key="6">
    <source>
        <dbReference type="ARBA" id="ARBA00023136"/>
    </source>
</evidence>
<keyword evidence="13" id="KW-0675">Receptor</keyword>
<sequence>MTTGKTLRRKPSASLWLPALGLMIVTPGHAQDAAPPPDTKEARQLDQVVVTGTRSTTRTEANSLSPIDVLSPKDLTSTGSTDLATALGRLLPSLDFPRPAINDGNDAVRPASLRGLSPDATLVLVDGKRYHTSALVNYNNSVGRGAAPADLNSIPISAIDHIEVLRDGAAAQYGSDAIAGVINIVLKHGAGPGKNSINANYGIMDKGDGETNGIDGSVGIDLGGKGADAKGWLRLAWSYQNSMNTNRASPVSLFTPEEAADGNVAHQRYGDPAVKTYQALTNFQYELARNVDLYGYLSLSRRDVTSNGYYRGATNARNVPELYPDGFLPQIVNHTNDSTAVLGVKGVTDGGWRWDASGNYGINDLVFDVQNSVNTNLFYSTGASPTYFNAGTFKNSQALANVDIGKDFSVGWLPNPLTLAFGAEYRKEKYQIDAGDPESYYFNQGTLIPGTDTPYAGGAQVFPGLSPAAAGSFTRHSEAAYVDLETDVTDKFSAGVAGRYEHYSDAGSTRSGKLSARYQFTPTFALRGTISNGFRAPSLAQQNYQSVVTIIDPSTGQLAQTGTYRTSDPAAIALGSKPLKPEKSANYGIGAVWEPTADFSATLDIYQIRIWNQILYSDTISLTDPLLAAYFNSVVPGQQVTAVQYFANSATTRTRGADLVLNYRIPTTAFGQFNLLASGNYNKVKVLSVGETPAVLQANSSGPIELFGRSSQGILTKATPRTKFLFGADWTLDGFNAHADLTRYGSVTRVNTDPSTDQVFPARWLLNLSGGYTIDQWNFTLGVDNVTNQYPQRVKPTNSGEDYFSGLQYSALSPFGFNGRYYYAKVGFRF</sequence>
<keyword evidence="10" id="KW-0732">Signal</keyword>
<dbReference type="PANTHER" id="PTHR47234">
    <property type="match status" value="1"/>
</dbReference>
<evidence type="ECO:0000256" key="9">
    <source>
        <dbReference type="RuleBase" id="RU003357"/>
    </source>
</evidence>
<evidence type="ECO:0000313" key="14">
    <source>
        <dbReference type="Proteomes" id="UP001237737"/>
    </source>
</evidence>
<dbReference type="InterPro" id="IPR039426">
    <property type="entry name" value="TonB-dep_rcpt-like"/>
</dbReference>
<evidence type="ECO:0000256" key="5">
    <source>
        <dbReference type="ARBA" id="ARBA00023077"/>
    </source>
</evidence>
<evidence type="ECO:0000256" key="1">
    <source>
        <dbReference type="ARBA" id="ARBA00004571"/>
    </source>
</evidence>
<dbReference type="PROSITE" id="PS52016">
    <property type="entry name" value="TONB_DEPENDENT_REC_3"/>
    <property type="match status" value="1"/>
</dbReference>
<dbReference type="Gene3D" id="2.170.130.10">
    <property type="entry name" value="TonB-dependent receptor, plug domain"/>
    <property type="match status" value="1"/>
</dbReference>
<organism evidence="13 14">
    <name type="scientific">Luteibacter jiangsuensis</name>
    <dbReference type="NCBI Taxonomy" id="637577"/>
    <lineage>
        <taxon>Bacteria</taxon>
        <taxon>Pseudomonadati</taxon>
        <taxon>Pseudomonadota</taxon>
        <taxon>Gammaproteobacteria</taxon>
        <taxon>Lysobacterales</taxon>
        <taxon>Rhodanobacteraceae</taxon>
        <taxon>Luteibacter</taxon>
    </lineage>
</organism>
<evidence type="ECO:0000256" key="10">
    <source>
        <dbReference type="SAM" id="SignalP"/>
    </source>
</evidence>
<dbReference type="Pfam" id="PF07715">
    <property type="entry name" value="Plug"/>
    <property type="match status" value="1"/>
</dbReference>
<dbReference type="InterPro" id="IPR000531">
    <property type="entry name" value="Beta-barrel_TonB"/>
</dbReference>
<feature type="chain" id="PRO_5045842195" evidence="10">
    <location>
        <begin position="31"/>
        <end position="830"/>
    </location>
</feature>
<evidence type="ECO:0000256" key="2">
    <source>
        <dbReference type="ARBA" id="ARBA00022448"/>
    </source>
</evidence>
<dbReference type="InterPro" id="IPR037066">
    <property type="entry name" value="Plug_dom_sf"/>
</dbReference>
<keyword evidence="3 8" id="KW-1134">Transmembrane beta strand</keyword>
<evidence type="ECO:0000256" key="4">
    <source>
        <dbReference type="ARBA" id="ARBA00022692"/>
    </source>
</evidence>
<dbReference type="SUPFAM" id="SSF56935">
    <property type="entry name" value="Porins"/>
    <property type="match status" value="1"/>
</dbReference>
<dbReference type="InterPro" id="IPR012910">
    <property type="entry name" value="Plug_dom"/>
</dbReference>
<dbReference type="PANTHER" id="PTHR47234:SF3">
    <property type="entry name" value="SECRETIN_TONB SHORT N-TERMINAL DOMAIN-CONTAINING PROTEIN"/>
    <property type="match status" value="1"/>
</dbReference>
<evidence type="ECO:0000256" key="7">
    <source>
        <dbReference type="ARBA" id="ARBA00023237"/>
    </source>
</evidence>
<comment type="caution">
    <text evidence="13">The sequence shown here is derived from an EMBL/GenBank/DDBJ whole genome shotgun (WGS) entry which is preliminary data.</text>
</comment>
<evidence type="ECO:0000259" key="11">
    <source>
        <dbReference type="Pfam" id="PF00593"/>
    </source>
</evidence>
<evidence type="ECO:0000259" key="12">
    <source>
        <dbReference type="Pfam" id="PF07715"/>
    </source>
</evidence>
<dbReference type="EMBL" id="JAUSSK010000003">
    <property type="protein sequence ID" value="MDQ0009830.1"/>
    <property type="molecule type" value="Genomic_DNA"/>
</dbReference>
<reference evidence="13 14" key="1">
    <citation type="submission" date="2023-07" db="EMBL/GenBank/DDBJ databases">
        <title>Sorghum-associated microbial communities from plants grown in Nebraska, USA.</title>
        <authorList>
            <person name="Schachtman D."/>
        </authorList>
    </citation>
    <scope>NUCLEOTIDE SEQUENCE [LARGE SCALE GENOMIC DNA]</scope>
    <source>
        <strain evidence="13 14">CC60</strain>
    </source>
</reference>
<keyword evidence="14" id="KW-1185">Reference proteome</keyword>
<keyword evidence="5 9" id="KW-0798">TonB box</keyword>
<protein>
    <submittedName>
        <fullName evidence="13">Iron complex outermembrane receptor protein</fullName>
    </submittedName>
</protein>
<accession>A0ABT9SXU9</accession>
<comment type="similarity">
    <text evidence="8 9">Belongs to the TonB-dependent receptor family.</text>
</comment>
<comment type="subcellular location">
    <subcellularLocation>
        <location evidence="1 8">Cell outer membrane</location>
        <topology evidence="1 8">Multi-pass membrane protein</topology>
    </subcellularLocation>
</comment>
<dbReference type="Pfam" id="PF00593">
    <property type="entry name" value="TonB_dep_Rec_b-barrel"/>
    <property type="match status" value="1"/>
</dbReference>
<gene>
    <name evidence="13" type="ORF">J2T07_002020</name>
</gene>
<keyword evidence="4 8" id="KW-0812">Transmembrane</keyword>
<keyword evidence="6 8" id="KW-0472">Membrane</keyword>
<evidence type="ECO:0000313" key="13">
    <source>
        <dbReference type="EMBL" id="MDQ0009830.1"/>
    </source>
</evidence>
<feature type="domain" description="TonB-dependent receptor-like beta-barrel" evidence="11">
    <location>
        <begin position="284"/>
        <end position="786"/>
    </location>
</feature>
<feature type="domain" description="TonB-dependent receptor plug" evidence="12">
    <location>
        <begin position="62"/>
        <end position="181"/>
    </location>
</feature>
<evidence type="ECO:0000256" key="8">
    <source>
        <dbReference type="PROSITE-ProRule" id="PRU01360"/>
    </source>
</evidence>
<proteinExistence type="inferred from homology"/>
<feature type="signal peptide" evidence="10">
    <location>
        <begin position="1"/>
        <end position="30"/>
    </location>
</feature>
<dbReference type="CDD" id="cd01347">
    <property type="entry name" value="ligand_gated_channel"/>
    <property type="match status" value="1"/>
</dbReference>
<dbReference type="Gene3D" id="2.40.170.20">
    <property type="entry name" value="TonB-dependent receptor, beta-barrel domain"/>
    <property type="match status" value="1"/>
</dbReference>
<keyword evidence="2 8" id="KW-0813">Transport</keyword>